<reference evidence="3" key="1">
    <citation type="submission" date="2015-07" db="EMBL/GenBank/DDBJ databases">
        <authorList>
            <consortium name="Consortium for Microbial Forensics and Genomics (microFORGE)"/>
            <person name="Knight B.M."/>
            <person name="Roberts D.P."/>
            <person name="Lin D."/>
            <person name="Hari K."/>
            <person name="Fletcher J."/>
            <person name="Melcher U."/>
            <person name="Blagden T."/>
            <person name="Winegar R.A."/>
        </authorList>
    </citation>
    <scope>NUCLEOTIDE SEQUENCE [LARGE SCALE GENOMIC DNA]</scope>
    <source>
        <strain evidence="3">NRRL B-1447</strain>
    </source>
</reference>
<dbReference type="EMBL" id="LGUV01000023">
    <property type="protein sequence ID" value="KOG57088.1"/>
    <property type="molecule type" value="Genomic_DNA"/>
</dbReference>
<feature type="region of interest" description="Disordered" evidence="1">
    <location>
        <begin position="42"/>
        <end position="63"/>
    </location>
</feature>
<dbReference type="AlphaFoldDB" id="A0A0L8N3B1"/>
<feature type="compositionally biased region" description="Pro residues" evidence="1">
    <location>
        <begin position="46"/>
        <end position="55"/>
    </location>
</feature>
<evidence type="ECO:0000256" key="1">
    <source>
        <dbReference type="SAM" id="MobiDB-lite"/>
    </source>
</evidence>
<organism evidence="2 3">
    <name type="scientific">Streptomyces virginiae</name>
    <name type="common">Streptomyces cinnamonensis</name>
    <dbReference type="NCBI Taxonomy" id="1961"/>
    <lineage>
        <taxon>Bacteria</taxon>
        <taxon>Bacillati</taxon>
        <taxon>Actinomycetota</taxon>
        <taxon>Actinomycetes</taxon>
        <taxon>Kitasatosporales</taxon>
        <taxon>Streptomycetaceae</taxon>
        <taxon>Streptomyces</taxon>
    </lineage>
</organism>
<evidence type="ECO:0000313" key="2">
    <source>
        <dbReference type="EMBL" id="KOG57088.1"/>
    </source>
</evidence>
<sequence>APSSPDPEYARLLATPEQVRELSDWGPAGHDELAAVHAARTRLGLPAPPRTPPTELPEEGALR</sequence>
<comment type="caution">
    <text evidence="2">The sequence shown here is derived from an EMBL/GenBank/DDBJ whole genome shotgun (WGS) entry which is preliminary data.</text>
</comment>
<name>A0A0L8N3B1_STRVG</name>
<evidence type="ECO:0000313" key="3">
    <source>
        <dbReference type="Proteomes" id="UP000037084"/>
    </source>
</evidence>
<dbReference type="Proteomes" id="UP000037084">
    <property type="component" value="Unassembled WGS sequence"/>
</dbReference>
<proteinExistence type="predicted"/>
<protein>
    <submittedName>
        <fullName evidence="2">Uncharacterized protein</fullName>
    </submittedName>
</protein>
<dbReference type="PATRIC" id="fig|1961.12.peg.1198"/>
<feature type="non-terminal residue" evidence="2">
    <location>
        <position position="1"/>
    </location>
</feature>
<accession>A0A0L8N3B1</accession>
<gene>
    <name evidence="2" type="ORF">ADK75_05465</name>
</gene>